<reference evidence="10 11" key="1">
    <citation type="journal article" date="2011" name="Nat. Biotechnol.">
        <title>Comparative genomic analysis of the thermophilic biomass-degrading fungi Myceliophthora thermophila and Thielavia terrestris.</title>
        <authorList>
            <person name="Berka R.M."/>
            <person name="Grigoriev I.V."/>
            <person name="Otillar R."/>
            <person name="Salamov A."/>
            <person name="Grimwood J."/>
            <person name="Reid I."/>
            <person name="Ishmael N."/>
            <person name="John T."/>
            <person name="Darmond C."/>
            <person name="Moisan M.-C."/>
            <person name="Henrissat B."/>
            <person name="Coutinho P.M."/>
            <person name="Lombard V."/>
            <person name="Natvig D.O."/>
            <person name="Lindquist E."/>
            <person name="Schmutz J."/>
            <person name="Lucas S."/>
            <person name="Harris P."/>
            <person name="Powlowski J."/>
            <person name="Bellemare A."/>
            <person name="Taylor D."/>
            <person name="Butler G."/>
            <person name="de Vries R.P."/>
            <person name="Allijn I.E."/>
            <person name="van den Brink J."/>
            <person name="Ushinsky S."/>
            <person name="Storms R."/>
            <person name="Powell A.J."/>
            <person name="Paulsen I.T."/>
            <person name="Elbourne L.D.H."/>
            <person name="Baker S.E."/>
            <person name="Magnuson J."/>
            <person name="LaBoissiere S."/>
            <person name="Clutterbuck A.J."/>
            <person name="Martinez D."/>
            <person name="Wogulis M."/>
            <person name="de Leon A.L."/>
            <person name="Rey M.W."/>
            <person name="Tsang A."/>
        </authorList>
    </citation>
    <scope>NUCLEOTIDE SEQUENCE [LARGE SCALE GENOMIC DNA]</scope>
    <source>
        <strain evidence="11">ATCC 42464 / BCRC 31852 / DSM 1799</strain>
    </source>
</reference>
<feature type="transmembrane region" description="Helical" evidence="8">
    <location>
        <begin position="237"/>
        <end position="259"/>
    </location>
</feature>
<dbReference type="InterPro" id="IPR020846">
    <property type="entry name" value="MFS_dom"/>
</dbReference>
<protein>
    <submittedName>
        <fullName evidence="10">General substrate transporter</fullName>
    </submittedName>
</protein>
<accession>G2QDH8</accession>
<feature type="transmembrane region" description="Helical" evidence="8">
    <location>
        <begin position="306"/>
        <end position="325"/>
    </location>
</feature>
<dbReference type="GO" id="GO:0022857">
    <property type="term" value="F:transmembrane transporter activity"/>
    <property type="evidence" value="ECO:0007669"/>
    <property type="project" value="InterPro"/>
</dbReference>
<name>G2QDH8_THET4</name>
<comment type="subcellular location">
    <subcellularLocation>
        <location evidence="1">Membrane</location>
        <topology evidence="1">Multi-pass membrane protein</topology>
    </subcellularLocation>
</comment>
<keyword evidence="3 8" id="KW-0812">Transmembrane</keyword>
<organism evidence="10 11">
    <name type="scientific">Thermothelomyces thermophilus (strain ATCC 42464 / BCRC 31852 / DSM 1799)</name>
    <name type="common">Sporotrichum thermophile</name>
    <dbReference type="NCBI Taxonomy" id="573729"/>
    <lineage>
        <taxon>Eukaryota</taxon>
        <taxon>Fungi</taxon>
        <taxon>Dikarya</taxon>
        <taxon>Ascomycota</taxon>
        <taxon>Pezizomycotina</taxon>
        <taxon>Sordariomycetes</taxon>
        <taxon>Sordariomycetidae</taxon>
        <taxon>Sordariales</taxon>
        <taxon>Chaetomiaceae</taxon>
        <taxon>Thermothelomyces</taxon>
    </lineage>
</organism>
<dbReference type="Gene3D" id="1.20.1250.20">
    <property type="entry name" value="MFS general substrate transporter like domains"/>
    <property type="match status" value="1"/>
</dbReference>
<dbReference type="PROSITE" id="PS50850">
    <property type="entry name" value="MFS"/>
    <property type="match status" value="1"/>
</dbReference>
<feature type="region of interest" description="Disordered" evidence="7">
    <location>
        <begin position="1"/>
        <end position="35"/>
    </location>
</feature>
<dbReference type="Pfam" id="PF07690">
    <property type="entry name" value="MFS_1"/>
    <property type="match status" value="1"/>
</dbReference>
<dbReference type="AlphaFoldDB" id="G2QDH8"/>
<dbReference type="SUPFAM" id="SSF103473">
    <property type="entry name" value="MFS general substrate transporter"/>
    <property type="match status" value="1"/>
</dbReference>
<feature type="transmembrane region" description="Helical" evidence="8">
    <location>
        <begin position="79"/>
        <end position="97"/>
    </location>
</feature>
<dbReference type="GO" id="GO:0005886">
    <property type="term" value="C:plasma membrane"/>
    <property type="evidence" value="ECO:0007669"/>
    <property type="project" value="TreeGrafter"/>
</dbReference>
<feature type="transmembrane region" description="Helical" evidence="8">
    <location>
        <begin position="198"/>
        <end position="217"/>
    </location>
</feature>
<gene>
    <name evidence="10" type="ORF">MYCTH_50920</name>
</gene>
<feature type="transmembrane region" description="Helical" evidence="8">
    <location>
        <begin position="371"/>
        <end position="390"/>
    </location>
</feature>
<dbReference type="InterPro" id="IPR011701">
    <property type="entry name" value="MFS"/>
</dbReference>
<feature type="transmembrane region" description="Helical" evidence="8">
    <location>
        <begin position="135"/>
        <end position="156"/>
    </location>
</feature>
<dbReference type="InParanoid" id="G2QDH8"/>
<evidence type="ECO:0000256" key="5">
    <source>
        <dbReference type="ARBA" id="ARBA00023136"/>
    </source>
</evidence>
<dbReference type="Proteomes" id="UP000007322">
    <property type="component" value="Chromosome 3"/>
</dbReference>
<evidence type="ECO:0000256" key="6">
    <source>
        <dbReference type="ARBA" id="ARBA00023180"/>
    </source>
</evidence>
<keyword evidence="11" id="KW-1185">Reference proteome</keyword>
<dbReference type="GeneID" id="11507361"/>
<evidence type="ECO:0000259" key="9">
    <source>
        <dbReference type="PROSITE" id="PS50850"/>
    </source>
</evidence>
<dbReference type="InterPro" id="IPR036259">
    <property type="entry name" value="MFS_trans_sf"/>
</dbReference>
<feature type="transmembrane region" description="Helical" evidence="8">
    <location>
        <begin position="168"/>
        <end position="186"/>
    </location>
</feature>
<keyword evidence="6" id="KW-0325">Glycoprotein</keyword>
<keyword evidence="4 8" id="KW-1133">Transmembrane helix</keyword>
<keyword evidence="5 8" id="KW-0472">Membrane</keyword>
<evidence type="ECO:0000256" key="3">
    <source>
        <dbReference type="ARBA" id="ARBA00022692"/>
    </source>
</evidence>
<keyword evidence="2" id="KW-0813">Transport</keyword>
<evidence type="ECO:0000256" key="2">
    <source>
        <dbReference type="ARBA" id="ARBA00022448"/>
    </source>
</evidence>
<dbReference type="OrthoDB" id="10021397at2759"/>
<feature type="transmembrane region" description="Helical" evidence="8">
    <location>
        <begin position="513"/>
        <end position="531"/>
    </location>
</feature>
<feature type="transmembrane region" description="Helical" evidence="8">
    <location>
        <begin position="430"/>
        <end position="455"/>
    </location>
</feature>
<evidence type="ECO:0000256" key="7">
    <source>
        <dbReference type="SAM" id="MobiDB-lite"/>
    </source>
</evidence>
<dbReference type="PANTHER" id="PTHR23501">
    <property type="entry name" value="MAJOR FACILITATOR SUPERFAMILY"/>
    <property type="match status" value="1"/>
</dbReference>
<evidence type="ECO:0000256" key="4">
    <source>
        <dbReference type="ARBA" id="ARBA00022989"/>
    </source>
</evidence>
<feature type="domain" description="Major facilitator superfamily (MFS) profile" evidence="9">
    <location>
        <begin position="45"/>
        <end position="537"/>
    </location>
</feature>
<dbReference type="eggNOG" id="KOG0254">
    <property type="taxonomic scope" value="Eukaryota"/>
</dbReference>
<dbReference type="HOGENOM" id="CLU_000960_22_0_1"/>
<feature type="transmembrane region" description="Helical" evidence="8">
    <location>
        <begin position="265"/>
        <end position="285"/>
    </location>
</feature>
<evidence type="ECO:0000256" key="1">
    <source>
        <dbReference type="ARBA" id="ARBA00004141"/>
    </source>
</evidence>
<evidence type="ECO:0000256" key="8">
    <source>
        <dbReference type="SAM" id="Phobius"/>
    </source>
</evidence>
<evidence type="ECO:0000313" key="10">
    <source>
        <dbReference type="EMBL" id="AEO57490.1"/>
    </source>
</evidence>
<dbReference type="RefSeq" id="XP_003662735.1">
    <property type="nucleotide sequence ID" value="XM_003662687.1"/>
</dbReference>
<dbReference type="KEGG" id="mtm:MYCTH_50920"/>
<dbReference type="PANTHER" id="PTHR23501:SF187">
    <property type="entry name" value="MAJOR FACILITATOR SUPERFAMILY (MFS) PROFILE DOMAIN-CONTAINING PROTEIN"/>
    <property type="match status" value="1"/>
</dbReference>
<feature type="transmembrane region" description="Helical" evidence="8">
    <location>
        <begin position="396"/>
        <end position="418"/>
    </location>
</feature>
<dbReference type="OMA" id="IWVPNAY"/>
<feature type="transmembrane region" description="Helical" evidence="8">
    <location>
        <begin position="109"/>
        <end position="129"/>
    </location>
</feature>
<sequence length="585" mass="62231">MSEGAGTGTGSAAESSEAAAKKGDEAGEGDATPPKTSHSLRFWGIVASLAFTALCSSIEGTIITSALPTISAELGGDSSFIWVPNGYFLATMVMLPLMAQAANLFGRRWLTLISVAMFTLGSGICGGANSPAMLIGGRVVQGLGGGGIALMINIVLTDLVPLRERGKYMAIVQMVSAVGAALGPFLGGLLTERSTWRWVFYINLPIGGTSLVALFFFLRVATPPGGTWVEKLKRIDFIGNAIFIAATVSVLIGVTWGGAVYPWKSANVIVPLVLGFVGIGLFLAYEWTLAKNPSLPRGAIVERTAATVLAVTFLTTLCTYWAFYFMPIYFQGVKAKSAFWSGVDALPLFAGLFPFAIIGGILLSKFGRYKPLHLVGMAIVTVSFGLFSILDRNSSTAAWACFQLLCAIGSGLMIAILLPAMQAPLDESLVAASTGVWTFVRAFSTVWGVTIPAAIFDNEVAKKAAASLTDQSLVGYLTGGKAYQFATQEFLDSIRDPASRSEVIDIFTSSIKIVWYVGTAFAGLGWLLVWLEKEVTLRSKLNTKFGIEEKKKQEEDEEKAKNEGENKDGEESKAADGAKRAELSA</sequence>
<proteinExistence type="predicted"/>
<evidence type="ECO:0000313" key="11">
    <source>
        <dbReference type="Proteomes" id="UP000007322"/>
    </source>
</evidence>
<dbReference type="VEuPathDB" id="FungiDB:MYCTH_50920"/>
<dbReference type="Gene3D" id="1.20.1720.10">
    <property type="entry name" value="Multidrug resistance protein D"/>
    <property type="match status" value="1"/>
</dbReference>
<feature type="region of interest" description="Disordered" evidence="7">
    <location>
        <begin position="548"/>
        <end position="585"/>
    </location>
</feature>
<feature type="transmembrane region" description="Helical" evidence="8">
    <location>
        <begin position="42"/>
        <end position="67"/>
    </location>
</feature>
<feature type="transmembrane region" description="Helical" evidence="8">
    <location>
        <begin position="345"/>
        <end position="364"/>
    </location>
</feature>
<dbReference type="EMBL" id="CP003004">
    <property type="protein sequence ID" value="AEO57490.1"/>
    <property type="molecule type" value="Genomic_DNA"/>
</dbReference>